<dbReference type="GO" id="GO:0030151">
    <property type="term" value="F:molybdenum ion binding"/>
    <property type="evidence" value="ECO:0007669"/>
    <property type="project" value="TreeGrafter"/>
</dbReference>
<dbReference type="PANTHER" id="PTHR43742">
    <property type="entry name" value="TRIMETHYLAMINE-N-OXIDE REDUCTASE"/>
    <property type="match status" value="1"/>
</dbReference>
<accession>A0A4R1K371</accession>
<dbReference type="InterPro" id="IPR006311">
    <property type="entry name" value="TAT_signal"/>
</dbReference>
<dbReference type="PROSITE" id="PS51257">
    <property type="entry name" value="PROKAR_LIPOPROTEIN"/>
    <property type="match status" value="1"/>
</dbReference>
<dbReference type="Pfam" id="PF10518">
    <property type="entry name" value="TAT_signal"/>
    <property type="match status" value="1"/>
</dbReference>
<dbReference type="InterPro" id="IPR019546">
    <property type="entry name" value="TAT_signal_bac_arc"/>
</dbReference>
<dbReference type="InterPro" id="IPR006655">
    <property type="entry name" value="Mopterin_OxRdtase_prok_CS"/>
</dbReference>
<name>A0A4R1K371_9BACT</name>
<dbReference type="Gene3D" id="3.40.228.10">
    <property type="entry name" value="Dimethylsulfoxide Reductase, domain 2"/>
    <property type="match status" value="1"/>
</dbReference>
<organism evidence="10 11">
    <name type="scientific">Seleniivibrio woodruffii</name>
    <dbReference type="NCBI Taxonomy" id="1078050"/>
    <lineage>
        <taxon>Bacteria</taxon>
        <taxon>Pseudomonadati</taxon>
        <taxon>Deferribacterota</taxon>
        <taxon>Deferribacteres</taxon>
        <taxon>Deferribacterales</taxon>
        <taxon>Geovibrionaceae</taxon>
        <taxon>Seleniivibrio</taxon>
    </lineage>
</organism>
<dbReference type="GO" id="GO:0051536">
    <property type="term" value="F:iron-sulfur cluster binding"/>
    <property type="evidence" value="ECO:0007669"/>
    <property type="project" value="UniProtKB-KW"/>
</dbReference>
<comment type="caution">
    <text evidence="10">The sequence shown here is derived from an EMBL/GenBank/DDBJ whole genome shotgun (WGS) entry which is preliminary data.</text>
</comment>
<keyword evidence="7" id="KW-0408">Iron</keyword>
<dbReference type="EMBL" id="SMGG01000007">
    <property type="protein sequence ID" value="TCK58492.1"/>
    <property type="molecule type" value="Genomic_DNA"/>
</dbReference>
<comment type="cofactor">
    <cofactor evidence="1">
        <name>Mo-bis(molybdopterin guanine dinucleotide)</name>
        <dbReference type="ChEBI" id="CHEBI:60539"/>
    </cofactor>
</comment>
<feature type="domain" description="4Fe-4S Mo/W bis-MGD-type" evidence="9">
    <location>
        <begin position="57"/>
        <end position="124"/>
    </location>
</feature>
<dbReference type="InterPro" id="IPR006657">
    <property type="entry name" value="MoPterin_dinucl-bd_dom"/>
</dbReference>
<keyword evidence="11" id="KW-1185">Reference proteome</keyword>
<dbReference type="PROSITE" id="PS51669">
    <property type="entry name" value="4FE4S_MOW_BIS_MGD"/>
    <property type="match status" value="1"/>
</dbReference>
<dbReference type="PROSITE" id="PS00932">
    <property type="entry name" value="MOLYBDOPTERIN_PROK_3"/>
    <property type="match status" value="1"/>
</dbReference>
<dbReference type="GO" id="GO:0009061">
    <property type="term" value="P:anaerobic respiration"/>
    <property type="evidence" value="ECO:0007669"/>
    <property type="project" value="TreeGrafter"/>
</dbReference>
<dbReference type="Gene3D" id="2.20.25.90">
    <property type="entry name" value="ADC-like domains"/>
    <property type="match status" value="1"/>
</dbReference>
<sequence>MSLKEKLLDKSNFTRRTFLKGASVAGATAALYGCGGGGGGKTHMEEDITVAVPKITESVVKGAAPHNCGGRCVSKVYVKDGVIKRIVTDETPDRNIVNGDSTDLPQMRACIRCRSNTQRIYRKDRILYPMKQTGNRGDVNGFVKISWEQAATEIATKLSAIKDKYGAKSLISHYASGDGSEVAGAAACASRLLNLIGGEMIYRNDYSWPSLEHTSWFFFGQNFYFPPQKTRQDAFDADALFIWSGNFAESIWGTNTAWYIQQIKEKGTEVVVVDSRVSQTVVSHASSHVPVLPGTDAALIQAMIYELIVNTWNTDGTLKSDPWLDAEFILKYTHGFFDDKAFDLYPAIAKTYHGEVDRTTKYIVQNGSSLSAYVMGTDDRLVRAGLNGNTSVYPDKIGYNNYNAYDPNDNLKDALVFAYGKIAKTPEWAEPICGISAAKIRELAKTFAKKKVTMWLGGGFQRQSEGEYGALHCYTLGVITKNFGEPGRHVGIYTDRQPLSFGISFPTGTNAAYADFTGIYDLSKLTAPDYTPVVTRASFPVFLWPDIAKYGGTGKSMWNDGQVKKFPTAIKGMLNFGGNALVNQCGDYNKVVEIVQDRSNIELIVTADQFMTGSAKFSDYILPAATAFEKEGACSGWLAGDVLICMNKAVEPLGEALPDYDIVAKIADKLGVLQAYTEGKTVDDWRRQAIEPLLTAYNAQMTYEEWKEKGIFHMDSSYGKFDPLAPYRNDPSANPLLTPTGKFEIYSQAMVEDYEARYYDNNDARVTLDGPLHDGKTTGKFVYAIPMFIPMLEGEFANGEHPDPQNVKTEFPYCLNGWHIYYRSHSTHANNAYLNEVFKKDVYGNSSYMDPEREVGEVWDDSVYEPIWMNPEDAGKKGIFTGDRVIVESPRGSIYATAVVTQRVREGWLAMGQGGWANGDNAKGKPDVGGAINVLTKRRPARICQGMTLGADTRVNIRKG</sequence>
<dbReference type="Gene3D" id="2.40.40.20">
    <property type="match status" value="1"/>
</dbReference>
<evidence type="ECO:0000313" key="10">
    <source>
        <dbReference type="EMBL" id="TCK58492.1"/>
    </source>
</evidence>
<dbReference type="PROSITE" id="PS51318">
    <property type="entry name" value="TAT"/>
    <property type="match status" value="1"/>
</dbReference>
<dbReference type="RefSeq" id="WP_132874657.1">
    <property type="nucleotide sequence ID" value="NZ_SMGG01000007.1"/>
</dbReference>
<dbReference type="AlphaFoldDB" id="A0A4R1K371"/>
<dbReference type="GO" id="GO:0030288">
    <property type="term" value="C:outer membrane-bounded periplasmic space"/>
    <property type="evidence" value="ECO:0007669"/>
    <property type="project" value="TreeGrafter"/>
</dbReference>
<dbReference type="Gene3D" id="3.40.50.740">
    <property type="match status" value="2"/>
</dbReference>
<evidence type="ECO:0000259" key="9">
    <source>
        <dbReference type="PROSITE" id="PS51669"/>
    </source>
</evidence>
<protein>
    <submittedName>
        <fullName evidence="10">Anaerobic dimethyl sulfoxide reductase subunit A</fullName>
    </submittedName>
</protein>
<dbReference type="Pfam" id="PF00384">
    <property type="entry name" value="Molybdopterin"/>
    <property type="match status" value="1"/>
</dbReference>
<reference evidence="10 11" key="1">
    <citation type="submission" date="2019-03" db="EMBL/GenBank/DDBJ databases">
        <title>Genomic Encyclopedia of Type Strains, Phase IV (KMG-IV): sequencing the most valuable type-strain genomes for metagenomic binning, comparative biology and taxonomic classification.</title>
        <authorList>
            <person name="Goeker M."/>
        </authorList>
    </citation>
    <scope>NUCLEOTIDE SEQUENCE [LARGE SCALE GENOMIC DNA]</scope>
    <source>
        <strain evidence="10 11">DSM 24984</strain>
    </source>
</reference>
<evidence type="ECO:0000256" key="3">
    <source>
        <dbReference type="ARBA" id="ARBA00022505"/>
    </source>
</evidence>
<evidence type="ECO:0000256" key="7">
    <source>
        <dbReference type="ARBA" id="ARBA00023004"/>
    </source>
</evidence>
<keyword evidence="4" id="KW-0479">Metal-binding</keyword>
<dbReference type="InterPro" id="IPR006656">
    <property type="entry name" value="Mopterin_OxRdtase"/>
</dbReference>
<dbReference type="Pfam" id="PF01568">
    <property type="entry name" value="Molydop_binding"/>
    <property type="match status" value="1"/>
</dbReference>
<dbReference type="OrthoDB" id="9816402at2"/>
<evidence type="ECO:0000313" key="11">
    <source>
        <dbReference type="Proteomes" id="UP000294614"/>
    </source>
</evidence>
<dbReference type="InterPro" id="IPR050612">
    <property type="entry name" value="Prok_Mopterin_Oxidored"/>
</dbReference>
<evidence type="ECO:0000256" key="5">
    <source>
        <dbReference type="ARBA" id="ARBA00022729"/>
    </source>
</evidence>
<dbReference type="GO" id="GO:0009055">
    <property type="term" value="F:electron transfer activity"/>
    <property type="evidence" value="ECO:0007669"/>
    <property type="project" value="TreeGrafter"/>
</dbReference>
<dbReference type="PROSITE" id="PS00490">
    <property type="entry name" value="MOLYBDOPTERIN_PROK_2"/>
    <property type="match status" value="1"/>
</dbReference>
<keyword evidence="3" id="KW-0500">Molybdenum</keyword>
<dbReference type="GO" id="GO:0016491">
    <property type="term" value="F:oxidoreductase activity"/>
    <property type="evidence" value="ECO:0007669"/>
    <property type="project" value="UniProtKB-KW"/>
</dbReference>
<proteinExistence type="inferred from homology"/>
<dbReference type="PANTHER" id="PTHR43742:SF3">
    <property type="entry name" value="DIMETHYL SULFOXIDE REDUCTASE DMSA"/>
    <property type="match status" value="1"/>
</dbReference>
<dbReference type="InterPro" id="IPR009010">
    <property type="entry name" value="Asp_de-COase-like_dom_sf"/>
</dbReference>
<dbReference type="InterPro" id="IPR006963">
    <property type="entry name" value="Mopterin_OxRdtase_4Fe-4S_dom"/>
</dbReference>
<evidence type="ECO:0000256" key="1">
    <source>
        <dbReference type="ARBA" id="ARBA00001942"/>
    </source>
</evidence>
<dbReference type="SUPFAM" id="SSF50692">
    <property type="entry name" value="ADC-like"/>
    <property type="match status" value="1"/>
</dbReference>
<gene>
    <name evidence="10" type="ORF">C8D98_2696</name>
</gene>
<evidence type="ECO:0000256" key="2">
    <source>
        <dbReference type="ARBA" id="ARBA00010312"/>
    </source>
</evidence>
<keyword evidence="5" id="KW-0732">Signal</keyword>
<dbReference type="Proteomes" id="UP000294614">
    <property type="component" value="Unassembled WGS sequence"/>
</dbReference>
<keyword evidence="6" id="KW-0560">Oxidoreductase</keyword>
<evidence type="ECO:0000256" key="6">
    <source>
        <dbReference type="ARBA" id="ARBA00023002"/>
    </source>
</evidence>
<evidence type="ECO:0000256" key="8">
    <source>
        <dbReference type="ARBA" id="ARBA00023014"/>
    </source>
</evidence>
<comment type="similarity">
    <text evidence="2">Belongs to the prokaryotic molybdopterin-containing oxidoreductase family.</text>
</comment>
<keyword evidence="8" id="KW-0411">Iron-sulfur</keyword>
<evidence type="ECO:0000256" key="4">
    <source>
        <dbReference type="ARBA" id="ARBA00022723"/>
    </source>
</evidence>
<dbReference type="GO" id="GO:0043546">
    <property type="term" value="F:molybdopterin cofactor binding"/>
    <property type="evidence" value="ECO:0007669"/>
    <property type="project" value="InterPro"/>
</dbReference>
<dbReference type="SUPFAM" id="SSF53706">
    <property type="entry name" value="Formate dehydrogenase/DMSO reductase, domains 1-3"/>
    <property type="match status" value="1"/>
</dbReference>